<dbReference type="AlphaFoldDB" id="A0A2S4KUX2"/>
<sequence>MIWYLLYPLRGTTEAPVLPPSHPLHSLFARYGRYAARHVVTTLLISAAVATILLYPIPFLFTSDFINGASNLPRHVWTVAQPVAYDAAVGPDIIMRSMWVHASYMEALNTDLLTSALELQDELLGITKDFSPARARGAAADLPLQGDSLSLAQRDAIHVANGLTNQSWFFHSPLLYWSCSRQRILADEDILSTVNDKKNQSTSVNVTLRHSIVFSGKRFEDRRLLAADTLVVTLLHLRDSPVGREWEKRALALPHKVGDKWDIYPPDGRAASSQLYEFQFRPISVQDIASLAVAYGLTLLYFLMSLSKLRAVKSKFGLMVTIATQIIFSTLSSFTVCAIFNIDLSRIPRVSYPLVILSMSLEHIFRLINAVLLTPFEDSVSSRIGQAFGATAVTALASSLQNVMLLAGLSRLVSHGVSEFCVFAAVAIVFDFFYMSTFFLSVLSVDVRRMELGDALAKASMRHNRRRADTGGRRSWWDRALQGKVAMSTRIAGTIVMFGFVLIAQWHFFGDEGLFRGLLRLCRGADPIVPPGLSDVSLLDDIHQARSPMSWLRMQDHETAQEVIKIIKPSAYCYTARVYDPLVFVRKDSDRVPHSKEHTLLPAAYDFVNHELARFVVIVIVVIAALRLLTNFLLWEDEPSTIDEHDSDDVPLLSVKSLARGHRMDIVLMTSSADGHVVSLDLDRTIRVWSIRGMGTSYVVAKGDDAAASLCPVIAMTIDDKSRWLALLSRPTKAAQPTVSFWSLKDKVWGPSVPADRCSQRPAALFFDPSAPSDEPRVLVVHQDGALTEVSAATSTESAAMALFPPQLTCARLVARKAEASAPTAQPVILAVSKQGAVHMACRKEATWQSRRLAIEGLGQSGANNVESLSRLNLFLVAATDCVHLVRAEDGVVLRTLQTGKMLPRPLKCAYACHRLSQPGSTGLTFFTLGYVEADSRDCILRTFVPSDDCDAIYLQTPTETRSSDWCTWDSAKETSKRIADPGAWEVVSDGSAVGIRHKQWPGKDSRGSPSSGLRNRYSKRGPEPDAFEGWEVWTASPGGRAEADECRRLIKDGEQAKHLFITELGPKVKVGLNSVAFAFGDMIKLVIVGGPARLGDGAGDATRESLMKTGSRRRKPGTVARTRALT</sequence>
<evidence type="ECO:0000256" key="8">
    <source>
        <dbReference type="SAM" id="MobiDB-lite"/>
    </source>
</evidence>
<dbReference type="InterPro" id="IPR030225">
    <property type="entry name" value="SCAP"/>
</dbReference>
<dbReference type="GO" id="GO:0045540">
    <property type="term" value="P:regulation of cholesterol biosynthetic process"/>
    <property type="evidence" value="ECO:0007669"/>
    <property type="project" value="TreeGrafter"/>
</dbReference>
<keyword evidence="12" id="KW-1185">Reference proteome</keyword>
<dbReference type="GO" id="GO:0000139">
    <property type="term" value="C:Golgi membrane"/>
    <property type="evidence" value="ECO:0007669"/>
    <property type="project" value="UniProtKB-SubCell"/>
</dbReference>
<dbReference type="InterPro" id="IPR053958">
    <property type="entry name" value="HMGCR/SNAP/NPC1-like_SSD"/>
</dbReference>
<keyword evidence="3" id="KW-0853">WD repeat</keyword>
<dbReference type="SUPFAM" id="SSF69322">
    <property type="entry name" value="Tricorn protease domain 2"/>
    <property type="match status" value="1"/>
</dbReference>
<comment type="caution">
    <text evidence="11">The sequence shown here is derived from an EMBL/GenBank/DDBJ whole genome shotgun (WGS) entry which is preliminary data.</text>
</comment>
<feature type="region of interest" description="Disordered" evidence="8">
    <location>
        <begin position="1098"/>
        <end position="1127"/>
    </location>
</feature>
<dbReference type="OrthoDB" id="1914839at2759"/>
<dbReference type="GO" id="GO:0005789">
    <property type="term" value="C:endoplasmic reticulum membrane"/>
    <property type="evidence" value="ECO:0007669"/>
    <property type="project" value="InterPro"/>
</dbReference>
<feature type="transmembrane region" description="Helical" evidence="9">
    <location>
        <begin position="316"/>
        <end position="342"/>
    </location>
</feature>
<accession>A0A2S4KUX2</accession>
<comment type="subcellular location">
    <subcellularLocation>
        <location evidence="1">Endoplasmic reticulum</location>
    </subcellularLocation>
    <subcellularLocation>
        <location evidence="2">Golgi apparatus membrane</location>
    </subcellularLocation>
</comment>
<dbReference type="Proteomes" id="UP000237481">
    <property type="component" value="Unassembled WGS sequence"/>
</dbReference>
<organism evidence="11 12">
    <name type="scientific">Tolypocladium paradoxum</name>
    <dbReference type="NCBI Taxonomy" id="94208"/>
    <lineage>
        <taxon>Eukaryota</taxon>
        <taxon>Fungi</taxon>
        <taxon>Dikarya</taxon>
        <taxon>Ascomycota</taxon>
        <taxon>Pezizomycotina</taxon>
        <taxon>Sordariomycetes</taxon>
        <taxon>Hypocreomycetidae</taxon>
        <taxon>Hypocreales</taxon>
        <taxon>Ophiocordycipitaceae</taxon>
        <taxon>Tolypocladium</taxon>
    </lineage>
</organism>
<dbReference type="EMBL" id="PKSG01000596">
    <property type="protein sequence ID" value="POR33996.1"/>
    <property type="molecule type" value="Genomic_DNA"/>
</dbReference>
<dbReference type="GO" id="GO:0032934">
    <property type="term" value="F:sterol binding"/>
    <property type="evidence" value="ECO:0007669"/>
    <property type="project" value="InterPro"/>
</dbReference>
<keyword evidence="9" id="KW-0812">Transmembrane</keyword>
<keyword evidence="7 9" id="KW-0472">Membrane</keyword>
<evidence type="ECO:0000256" key="7">
    <source>
        <dbReference type="ARBA" id="ARBA00023136"/>
    </source>
</evidence>
<dbReference type="InterPro" id="IPR000731">
    <property type="entry name" value="SSD"/>
</dbReference>
<evidence type="ECO:0000313" key="11">
    <source>
        <dbReference type="EMBL" id="POR33996.1"/>
    </source>
</evidence>
<evidence type="ECO:0000313" key="12">
    <source>
        <dbReference type="Proteomes" id="UP000237481"/>
    </source>
</evidence>
<proteinExistence type="predicted"/>
<feature type="domain" description="SSD" evidence="10">
    <location>
        <begin position="287"/>
        <end position="445"/>
    </location>
</feature>
<evidence type="ECO:0000256" key="5">
    <source>
        <dbReference type="ARBA" id="ARBA00022824"/>
    </source>
</evidence>
<reference evidence="11 12" key="1">
    <citation type="submission" date="2018-01" db="EMBL/GenBank/DDBJ databases">
        <title>Harnessing the power of phylogenomics to disentangle the directionality and signatures of interkingdom host jumping in the parasitic fungal genus Tolypocladium.</title>
        <authorList>
            <person name="Quandt C.A."/>
            <person name="Patterson W."/>
            <person name="Spatafora J.W."/>
        </authorList>
    </citation>
    <scope>NUCLEOTIDE SEQUENCE [LARGE SCALE GENOMIC DNA]</scope>
    <source>
        <strain evidence="11 12">NRBC 100945</strain>
    </source>
</reference>
<keyword evidence="9" id="KW-1133">Transmembrane helix</keyword>
<gene>
    <name evidence="11" type="ORF">TPAR_05823</name>
</gene>
<keyword evidence="4" id="KW-0677">Repeat</keyword>
<evidence type="ECO:0000256" key="2">
    <source>
        <dbReference type="ARBA" id="ARBA00004394"/>
    </source>
</evidence>
<evidence type="ECO:0000256" key="3">
    <source>
        <dbReference type="ARBA" id="ARBA00022574"/>
    </source>
</evidence>
<dbReference type="STRING" id="94208.A0A2S4KUX2"/>
<dbReference type="GO" id="GO:0032933">
    <property type="term" value="P:SREBP signaling pathway"/>
    <property type="evidence" value="ECO:0007669"/>
    <property type="project" value="InterPro"/>
</dbReference>
<dbReference type="GO" id="GO:0032936">
    <property type="term" value="C:SREBP-SCAP complex"/>
    <property type="evidence" value="ECO:0007669"/>
    <property type="project" value="TreeGrafter"/>
</dbReference>
<evidence type="ECO:0000256" key="1">
    <source>
        <dbReference type="ARBA" id="ARBA00004240"/>
    </source>
</evidence>
<evidence type="ECO:0000256" key="4">
    <source>
        <dbReference type="ARBA" id="ARBA00022737"/>
    </source>
</evidence>
<evidence type="ECO:0000256" key="6">
    <source>
        <dbReference type="ARBA" id="ARBA00023034"/>
    </source>
</evidence>
<feature type="transmembrane region" description="Helical" evidence="9">
    <location>
        <begin position="39"/>
        <end position="61"/>
    </location>
</feature>
<evidence type="ECO:0000259" key="10">
    <source>
        <dbReference type="PROSITE" id="PS50156"/>
    </source>
</evidence>
<dbReference type="PROSITE" id="PS50156">
    <property type="entry name" value="SSD"/>
    <property type="match status" value="1"/>
</dbReference>
<dbReference type="PANTHER" id="PTHR46378">
    <property type="entry name" value="STEROL REGULATORY ELEMENT-BINDING PROTEIN CLEAVAGE-ACTIVATING PROTEIN"/>
    <property type="match status" value="1"/>
</dbReference>
<keyword evidence="6" id="KW-0333">Golgi apparatus</keyword>
<protein>
    <submittedName>
        <fullName evidence="11">Sterol regulatory element-binding protein cleavage-activating protein</fullName>
    </submittedName>
</protein>
<feature type="transmembrane region" description="Helical" evidence="9">
    <location>
        <begin position="491"/>
        <end position="509"/>
    </location>
</feature>
<dbReference type="Pfam" id="PF12349">
    <property type="entry name" value="Sterol-sensing"/>
    <property type="match status" value="1"/>
</dbReference>
<name>A0A2S4KUX2_9HYPO</name>
<keyword evidence="5" id="KW-0256">Endoplasmic reticulum</keyword>
<evidence type="ECO:0000256" key="9">
    <source>
        <dbReference type="SAM" id="Phobius"/>
    </source>
</evidence>
<feature type="transmembrane region" description="Helical" evidence="9">
    <location>
        <begin position="354"/>
        <end position="376"/>
    </location>
</feature>
<feature type="region of interest" description="Disordered" evidence="8">
    <location>
        <begin position="997"/>
        <end position="1023"/>
    </location>
</feature>
<feature type="transmembrane region" description="Helical" evidence="9">
    <location>
        <begin position="388"/>
        <end position="410"/>
    </location>
</feature>
<feature type="transmembrane region" description="Helical" evidence="9">
    <location>
        <begin position="422"/>
        <end position="443"/>
    </location>
</feature>
<dbReference type="PANTHER" id="PTHR46378:SF1">
    <property type="entry name" value="STEROL REGULATORY ELEMENT-BINDING PROTEIN CLEAVAGE-ACTIVATING PROTEIN"/>
    <property type="match status" value="1"/>
</dbReference>
<feature type="transmembrane region" description="Helical" evidence="9">
    <location>
        <begin position="288"/>
        <end position="304"/>
    </location>
</feature>